<name>X1QUR1_9ZZZZ</name>
<dbReference type="PANTHER" id="PTHR43530:SF1">
    <property type="entry name" value="QUEUINE TRNA-RIBOSYLTRANSFERASE CATALYTIC SUBUNIT 1"/>
    <property type="match status" value="1"/>
</dbReference>
<evidence type="ECO:0000313" key="3">
    <source>
        <dbReference type="EMBL" id="GAI54645.1"/>
    </source>
</evidence>
<dbReference type="GO" id="GO:0005829">
    <property type="term" value="C:cytosol"/>
    <property type="evidence" value="ECO:0007669"/>
    <property type="project" value="TreeGrafter"/>
</dbReference>
<dbReference type="Gene3D" id="3.20.20.105">
    <property type="entry name" value="Queuine tRNA-ribosyltransferase-like"/>
    <property type="match status" value="1"/>
</dbReference>
<feature type="non-terminal residue" evidence="3">
    <location>
        <position position="57"/>
    </location>
</feature>
<feature type="domain" description="tRNA-guanine(15) transglycosylase-like" evidence="2">
    <location>
        <begin position="2"/>
        <end position="57"/>
    </location>
</feature>
<dbReference type="NCBIfam" id="TIGR00449">
    <property type="entry name" value="tgt_general"/>
    <property type="match status" value="1"/>
</dbReference>
<dbReference type="Pfam" id="PF01702">
    <property type="entry name" value="TGT"/>
    <property type="match status" value="1"/>
</dbReference>
<dbReference type="EMBL" id="BARV01039162">
    <property type="protein sequence ID" value="GAI54645.1"/>
    <property type="molecule type" value="Genomic_DNA"/>
</dbReference>
<reference evidence="3" key="1">
    <citation type="journal article" date="2014" name="Front. Microbiol.">
        <title>High frequency of phylogenetically diverse reductive dehalogenase-homologous genes in deep subseafloor sedimentary metagenomes.</title>
        <authorList>
            <person name="Kawai M."/>
            <person name="Futagami T."/>
            <person name="Toyoda A."/>
            <person name="Takaki Y."/>
            <person name="Nishi S."/>
            <person name="Hori S."/>
            <person name="Arai W."/>
            <person name="Tsubouchi T."/>
            <person name="Morono Y."/>
            <person name="Uchiyama I."/>
            <person name="Ito T."/>
            <person name="Fujiyama A."/>
            <person name="Inagaki F."/>
            <person name="Takami H."/>
        </authorList>
    </citation>
    <scope>NUCLEOTIDE SEQUENCE</scope>
    <source>
        <strain evidence="3">Expedition CK06-06</strain>
    </source>
</reference>
<accession>X1QUR1</accession>
<comment type="caution">
    <text evidence="3">The sequence shown here is derived from an EMBL/GenBank/DDBJ whole genome shotgun (WGS) entry which is preliminary data.</text>
</comment>
<dbReference type="GO" id="GO:0006400">
    <property type="term" value="P:tRNA modification"/>
    <property type="evidence" value="ECO:0007669"/>
    <property type="project" value="InterPro"/>
</dbReference>
<gene>
    <name evidence="3" type="ORF">S06H3_60107</name>
</gene>
<dbReference type="InterPro" id="IPR036511">
    <property type="entry name" value="TGT-like_sf"/>
</dbReference>
<keyword evidence="1" id="KW-0862">Zinc</keyword>
<dbReference type="GO" id="GO:0008479">
    <property type="term" value="F:tRNA-guanosine(34) queuine transglycosylase activity"/>
    <property type="evidence" value="ECO:0007669"/>
    <property type="project" value="TreeGrafter"/>
</dbReference>
<evidence type="ECO:0000259" key="2">
    <source>
        <dbReference type="Pfam" id="PF01702"/>
    </source>
</evidence>
<protein>
    <recommendedName>
        <fullName evidence="2">tRNA-guanine(15) transglycosylase-like domain-containing protein</fullName>
    </recommendedName>
</protein>
<proteinExistence type="predicted"/>
<sequence length="57" mass="6331">MGSQATVKAVTPGELKDIGITMIVANTYHLYLRPGIDVIEKMGGLHRFMAWDRTILT</sequence>
<organism evidence="3">
    <name type="scientific">marine sediment metagenome</name>
    <dbReference type="NCBI Taxonomy" id="412755"/>
    <lineage>
        <taxon>unclassified sequences</taxon>
        <taxon>metagenomes</taxon>
        <taxon>ecological metagenomes</taxon>
    </lineage>
</organism>
<dbReference type="PANTHER" id="PTHR43530">
    <property type="entry name" value="QUEUINE TRNA-RIBOSYLTRANSFERASE CATALYTIC SUBUNIT 1"/>
    <property type="match status" value="1"/>
</dbReference>
<dbReference type="SUPFAM" id="SSF51713">
    <property type="entry name" value="tRNA-guanine transglycosylase"/>
    <property type="match status" value="1"/>
</dbReference>
<dbReference type="AlphaFoldDB" id="X1QUR1"/>
<dbReference type="InterPro" id="IPR002616">
    <property type="entry name" value="tRNA_ribo_trans-like"/>
</dbReference>
<evidence type="ECO:0000256" key="1">
    <source>
        <dbReference type="ARBA" id="ARBA00022833"/>
    </source>
</evidence>